<dbReference type="InterPro" id="IPR023401">
    <property type="entry name" value="ODC_N"/>
</dbReference>
<dbReference type="SUPFAM" id="SSF51735">
    <property type="entry name" value="NAD(P)-binding Rossmann-fold domains"/>
    <property type="match status" value="1"/>
</dbReference>
<sequence length="341" mass="36159">MLSRLPRLLRPPLSRSLASFPPPRLFSYDKIVANMSVADAIPAIEDCFIKLAQGQVDVPMPMHIGIPESGAAGPGDCHVKGGHVIGASTWTVKLANVSFYKNPDRGLPPGSGVFIVVCSETGAPLGIFSENRYLTDCRTGAAGGVAFKHCAAPGMDTVGFIGAGAIAKVMARAASCIRPFRGVVYAPDGAEAFKKEMENELSMPFEVVDSAEKLCRKSDVIYTQTPGSKTVLEKKWLKDRVTIIASGSDQPTKQELPTDVMAASTYITDLTNQCVRVGELRSAVKDGSMKESDVYAELGEVVAGMKPSDFSGIVVVDLTGTGAQDAAIGTVAWDKMSKLPE</sequence>
<proteinExistence type="inferred from homology"/>
<dbReference type="PANTHER" id="PTHR13812">
    <property type="entry name" value="KETIMINE REDUCTASE MU-CRYSTALLIN"/>
    <property type="match status" value="1"/>
</dbReference>
<comment type="similarity">
    <text evidence="1">Belongs to the ornithine cyclodeaminase/mu-crystallin family.</text>
</comment>
<reference evidence="2 3" key="1">
    <citation type="journal article" date="2023" name="Commun. Biol.">
        <title>Genome analysis of Parmales, the sister group of diatoms, reveals the evolutionary specialization of diatoms from phago-mixotrophs to photoautotrophs.</title>
        <authorList>
            <person name="Ban H."/>
            <person name="Sato S."/>
            <person name="Yoshikawa S."/>
            <person name="Yamada K."/>
            <person name="Nakamura Y."/>
            <person name="Ichinomiya M."/>
            <person name="Sato N."/>
            <person name="Blanc-Mathieu R."/>
            <person name="Endo H."/>
            <person name="Kuwata A."/>
            <person name="Ogata H."/>
        </authorList>
    </citation>
    <scope>NUCLEOTIDE SEQUENCE [LARGE SCALE GENOMIC DNA]</scope>
</reference>
<dbReference type="PANTHER" id="PTHR13812:SF19">
    <property type="entry name" value="KETIMINE REDUCTASE MU-CRYSTALLIN"/>
    <property type="match status" value="1"/>
</dbReference>
<dbReference type="InterPro" id="IPR003462">
    <property type="entry name" value="ODC_Mu_crystall"/>
</dbReference>
<evidence type="ECO:0000313" key="2">
    <source>
        <dbReference type="EMBL" id="GMI22578.1"/>
    </source>
</evidence>
<evidence type="ECO:0000256" key="1">
    <source>
        <dbReference type="ARBA" id="ARBA00008903"/>
    </source>
</evidence>
<dbReference type="Pfam" id="PF02423">
    <property type="entry name" value="OCD_Mu_crystall"/>
    <property type="match status" value="1"/>
</dbReference>
<keyword evidence="3" id="KW-1185">Reference proteome</keyword>
<dbReference type="InterPro" id="IPR036291">
    <property type="entry name" value="NAD(P)-bd_dom_sf"/>
</dbReference>
<dbReference type="Proteomes" id="UP001165060">
    <property type="component" value="Unassembled WGS sequence"/>
</dbReference>
<dbReference type="Gene3D" id="3.40.50.720">
    <property type="entry name" value="NAD(P)-binding Rossmann-like Domain"/>
    <property type="match status" value="1"/>
</dbReference>
<protein>
    <recommendedName>
        <fullName evidence="4">Ornithine cyclodeaminase</fullName>
    </recommendedName>
</protein>
<gene>
    <name evidence="2" type="ORF">TeGR_g9641</name>
</gene>
<dbReference type="PIRSF" id="PIRSF001439">
    <property type="entry name" value="CryM"/>
    <property type="match status" value="1"/>
</dbReference>
<name>A0ABQ6MAJ6_9STRA</name>
<dbReference type="Gene3D" id="3.30.1780.10">
    <property type="entry name" value="ornithine cyclodeaminase, domain 1"/>
    <property type="match status" value="1"/>
</dbReference>
<dbReference type="EMBL" id="BRYB01001296">
    <property type="protein sequence ID" value="GMI22578.1"/>
    <property type="molecule type" value="Genomic_DNA"/>
</dbReference>
<accession>A0ABQ6MAJ6</accession>
<organism evidence="2 3">
    <name type="scientific">Tetraparma gracilis</name>
    <dbReference type="NCBI Taxonomy" id="2962635"/>
    <lineage>
        <taxon>Eukaryota</taxon>
        <taxon>Sar</taxon>
        <taxon>Stramenopiles</taxon>
        <taxon>Ochrophyta</taxon>
        <taxon>Bolidophyceae</taxon>
        <taxon>Parmales</taxon>
        <taxon>Triparmaceae</taxon>
        <taxon>Tetraparma</taxon>
    </lineage>
</organism>
<evidence type="ECO:0008006" key="4">
    <source>
        <dbReference type="Google" id="ProtNLM"/>
    </source>
</evidence>
<evidence type="ECO:0000313" key="3">
    <source>
        <dbReference type="Proteomes" id="UP001165060"/>
    </source>
</evidence>
<comment type="caution">
    <text evidence="2">The sequence shown here is derived from an EMBL/GenBank/DDBJ whole genome shotgun (WGS) entry which is preliminary data.</text>
</comment>